<proteinExistence type="predicted"/>
<protein>
    <submittedName>
        <fullName evidence="1">Uncharacterized protein</fullName>
    </submittedName>
</protein>
<dbReference type="EMBL" id="CZCU02000126">
    <property type="protein sequence ID" value="VXD15995.1"/>
    <property type="molecule type" value="Genomic_DNA"/>
</dbReference>
<dbReference type="Proteomes" id="UP000184550">
    <property type="component" value="Unassembled WGS sequence"/>
</dbReference>
<reference evidence="1" key="1">
    <citation type="submission" date="2019-10" db="EMBL/GenBank/DDBJ databases">
        <authorList>
            <consortium name="Genoscope - CEA"/>
            <person name="William W."/>
        </authorList>
    </citation>
    <scope>NUCLEOTIDE SEQUENCE [LARGE SCALE GENOMIC DNA]</scope>
    <source>
        <strain evidence="1">BBR_PRJEB10992</strain>
    </source>
</reference>
<organism evidence="1 2">
    <name type="scientific">Planktothrix serta PCC 8927</name>
    <dbReference type="NCBI Taxonomy" id="671068"/>
    <lineage>
        <taxon>Bacteria</taxon>
        <taxon>Bacillati</taxon>
        <taxon>Cyanobacteriota</taxon>
        <taxon>Cyanophyceae</taxon>
        <taxon>Oscillatoriophycideae</taxon>
        <taxon>Oscillatoriales</taxon>
        <taxon>Microcoleaceae</taxon>
        <taxon>Planktothrix</taxon>
    </lineage>
</organism>
<gene>
    <name evidence="1" type="ORF">PL8927_510023</name>
</gene>
<accession>A0A7Z9BKH8</accession>
<name>A0A7Z9BKH8_9CYAN</name>
<dbReference type="RefSeq" id="WP_083619822.1">
    <property type="nucleotide sequence ID" value="NZ_LR734863.1"/>
</dbReference>
<keyword evidence="2" id="KW-1185">Reference proteome</keyword>
<evidence type="ECO:0000313" key="2">
    <source>
        <dbReference type="Proteomes" id="UP000184550"/>
    </source>
</evidence>
<evidence type="ECO:0000313" key="1">
    <source>
        <dbReference type="EMBL" id="VXD15995.1"/>
    </source>
</evidence>
<sequence>MPVSNNFIKSQTVSSNNIDLTGISGLNTSYRYFKEGFYKLNPDQPSIIVPATSSKVNREVYINYKEELNPNNTNRLSLYFGSKNQHPKTIEINGGYLDTSDGGIALIAECSESAIVEITIRQDSEIAYTIGNHNLGDEMPVELIIRPIIQTGTLYSMPPLAPTVIGEANLRKVIDSNNGLISGTKAWAIDSFQDGKIYNFQVNPNGILNAVIPLRILLVKVEDILKCLASFDASDNAELDQFAIASDLIGWVKSRSFYSEIDLGESQSFSLKPTRTRYLLAFDGGNPATPGYTDTIISDYSRNTIDPYEGGTFTFLGF</sequence>
<dbReference type="AlphaFoldDB" id="A0A7Z9BKH8"/>
<comment type="caution">
    <text evidence="1">The sequence shown here is derived from an EMBL/GenBank/DDBJ whole genome shotgun (WGS) entry which is preliminary data.</text>
</comment>